<name>A0A6A3NN56_9STRA</name>
<evidence type="ECO:0000313" key="1">
    <source>
        <dbReference type="EMBL" id="KAE9046770.1"/>
    </source>
</evidence>
<evidence type="ECO:0000313" key="4">
    <source>
        <dbReference type="Proteomes" id="UP000429607"/>
    </source>
</evidence>
<evidence type="ECO:0000313" key="6">
    <source>
        <dbReference type="Proteomes" id="UP000435112"/>
    </source>
</evidence>
<accession>A0A6A3NN56</accession>
<reference evidence="4 6" key="1">
    <citation type="submission" date="2018-09" db="EMBL/GenBank/DDBJ databases">
        <title>Genomic investigation of the strawberry pathogen Phytophthora fragariae indicates pathogenicity is determined by transcriptional variation in three key races.</title>
        <authorList>
            <person name="Adams T.M."/>
            <person name="Armitage A.D."/>
            <person name="Sobczyk M.K."/>
            <person name="Bates H.J."/>
            <person name="Dunwell J.M."/>
            <person name="Nellist C.F."/>
            <person name="Harrison R.J."/>
        </authorList>
    </citation>
    <scope>NUCLEOTIDE SEQUENCE [LARGE SCALE GENOMIC DNA]</scope>
    <source>
        <strain evidence="2 4">SCRP249</strain>
        <strain evidence="1 6">SCRP324</strain>
        <strain evidence="3 5">SCRP333</strain>
    </source>
</reference>
<dbReference type="Proteomes" id="UP000429607">
    <property type="component" value="Unassembled WGS sequence"/>
</dbReference>
<evidence type="ECO:0000313" key="3">
    <source>
        <dbReference type="EMBL" id="KAE9357599.1"/>
    </source>
</evidence>
<comment type="caution">
    <text evidence="1">The sequence shown here is derived from an EMBL/GenBank/DDBJ whole genome shotgun (WGS) entry which is preliminary data.</text>
</comment>
<organism evidence="1 6">
    <name type="scientific">Phytophthora rubi</name>
    <dbReference type="NCBI Taxonomy" id="129364"/>
    <lineage>
        <taxon>Eukaryota</taxon>
        <taxon>Sar</taxon>
        <taxon>Stramenopiles</taxon>
        <taxon>Oomycota</taxon>
        <taxon>Peronosporomycetes</taxon>
        <taxon>Peronosporales</taxon>
        <taxon>Peronosporaceae</taxon>
        <taxon>Phytophthora</taxon>
    </lineage>
</organism>
<dbReference type="Proteomes" id="UP000435112">
    <property type="component" value="Unassembled WGS sequence"/>
</dbReference>
<protein>
    <submittedName>
        <fullName evidence="1">Uncharacterized protein</fullName>
    </submittedName>
</protein>
<keyword evidence="5" id="KW-1185">Reference proteome</keyword>
<dbReference type="EMBL" id="QXFU01000043">
    <property type="protein sequence ID" value="KAE9046770.1"/>
    <property type="molecule type" value="Genomic_DNA"/>
</dbReference>
<dbReference type="OrthoDB" id="10345441at2759"/>
<dbReference type="EMBL" id="QXFV01000130">
    <property type="protein sequence ID" value="KAE9049300.1"/>
    <property type="molecule type" value="Genomic_DNA"/>
</dbReference>
<sequence length="65" mass="6719">MYNCALSPGWNNGCVLASDELSSGLSGSSVAAELSFLADSGKAARSARLKDSLCFWALRAFSVAS</sequence>
<gene>
    <name evidence="2" type="ORF">PR001_g3448</name>
    <name evidence="1" type="ORF">PR002_g1464</name>
    <name evidence="3" type="ORF">PR003_g1698</name>
</gene>
<dbReference type="AlphaFoldDB" id="A0A6A3NN56"/>
<evidence type="ECO:0000313" key="2">
    <source>
        <dbReference type="EMBL" id="KAE9049300.1"/>
    </source>
</evidence>
<dbReference type="EMBL" id="QXFT01000049">
    <property type="protein sequence ID" value="KAE9357599.1"/>
    <property type="molecule type" value="Genomic_DNA"/>
</dbReference>
<dbReference type="Proteomes" id="UP000434957">
    <property type="component" value="Unassembled WGS sequence"/>
</dbReference>
<proteinExistence type="predicted"/>
<evidence type="ECO:0000313" key="5">
    <source>
        <dbReference type="Proteomes" id="UP000434957"/>
    </source>
</evidence>